<dbReference type="InterPro" id="IPR012340">
    <property type="entry name" value="NA-bd_OB-fold"/>
</dbReference>
<evidence type="ECO:0000256" key="6">
    <source>
        <dbReference type="ARBA" id="ARBA00023125"/>
    </source>
</evidence>
<keyword evidence="7" id="KW-0539">Nucleus</keyword>
<proteinExistence type="predicted"/>
<keyword evidence="5" id="KW-0779">Telomere</keyword>
<evidence type="ECO:0000256" key="7">
    <source>
        <dbReference type="ARBA" id="ARBA00023242"/>
    </source>
</evidence>
<dbReference type="SUPFAM" id="SSF50249">
    <property type="entry name" value="Nucleic acid-binding proteins"/>
    <property type="match status" value="1"/>
</dbReference>
<reference evidence="9 10" key="1">
    <citation type="submission" date="2024-04" db="EMBL/GenBank/DDBJ databases">
        <title>Tritrichomonas musculus Genome.</title>
        <authorList>
            <person name="Alves-Ferreira E."/>
            <person name="Grigg M."/>
            <person name="Lorenzi H."/>
            <person name="Galac M."/>
        </authorList>
    </citation>
    <scope>NUCLEOTIDE SEQUENCE [LARGE SCALE GENOMIC DNA]</scope>
    <source>
        <strain evidence="9 10">EAF2021</strain>
    </source>
</reference>
<keyword evidence="10" id="KW-1185">Reference proteome</keyword>
<evidence type="ECO:0000256" key="1">
    <source>
        <dbReference type="ARBA" id="ARBA00004123"/>
    </source>
</evidence>
<evidence type="ECO:0000256" key="2">
    <source>
        <dbReference type="ARBA" id="ARBA00004574"/>
    </source>
</evidence>
<keyword evidence="4" id="KW-0158">Chromosome</keyword>
<sequence>MNHSKAHLKLTIRDIYNCNVSDDGGTFFTTLFSDQSKVPTSFNNVRVCGIVTQKKNYSFLIDDGTGMIVVEVPRDSFIEVPKISDYVEVFGELQLEGKLERKIIALCCSLKNEPMEEICHLLEQAAIHRNYLKYRQLTQQTFLSSEASTSTIYDAYTMKVSALFSQCDHRKGLTLDDIQKECDDSVSIAKRVIESLINSDEIYEDNDVYFRI</sequence>
<dbReference type="Proteomes" id="UP001470230">
    <property type="component" value="Unassembled WGS sequence"/>
</dbReference>
<comment type="subcellular location">
    <subcellularLocation>
        <location evidence="2">Chromosome</location>
        <location evidence="2">Telomere</location>
    </subcellularLocation>
    <subcellularLocation>
        <location evidence="1">Nucleus</location>
    </subcellularLocation>
</comment>
<dbReference type="Gene3D" id="2.40.50.140">
    <property type="entry name" value="Nucleic acid-binding proteins"/>
    <property type="match status" value="1"/>
</dbReference>
<evidence type="ECO:0000313" key="10">
    <source>
        <dbReference type="Proteomes" id="UP001470230"/>
    </source>
</evidence>
<protein>
    <recommendedName>
        <fullName evidence="3">CST complex subunit STN1</fullName>
    </recommendedName>
    <alternativeName>
        <fullName evidence="8">Suppressor of cdc thirteen homolog</fullName>
    </alternativeName>
</protein>
<evidence type="ECO:0000256" key="4">
    <source>
        <dbReference type="ARBA" id="ARBA00022454"/>
    </source>
</evidence>
<gene>
    <name evidence="9" type="ORF">M9Y10_008493</name>
</gene>
<name>A0ABR2J023_9EUKA</name>
<dbReference type="EMBL" id="JAPFFF010000014">
    <property type="protein sequence ID" value="KAK8870607.1"/>
    <property type="molecule type" value="Genomic_DNA"/>
</dbReference>
<dbReference type="InterPro" id="IPR040260">
    <property type="entry name" value="RFA2-like"/>
</dbReference>
<organism evidence="9 10">
    <name type="scientific">Tritrichomonas musculus</name>
    <dbReference type="NCBI Taxonomy" id="1915356"/>
    <lineage>
        <taxon>Eukaryota</taxon>
        <taxon>Metamonada</taxon>
        <taxon>Parabasalia</taxon>
        <taxon>Tritrichomonadida</taxon>
        <taxon>Tritrichomonadidae</taxon>
        <taxon>Tritrichomonas</taxon>
    </lineage>
</organism>
<evidence type="ECO:0000256" key="5">
    <source>
        <dbReference type="ARBA" id="ARBA00022895"/>
    </source>
</evidence>
<accession>A0ABR2J023</accession>
<evidence type="ECO:0000256" key="3">
    <source>
        <dbReference type="ARBA" id="ARBA00017411"/>
    </source>
</evidence>
<dbReference type="PANTHER" id="PTHR13989">
    <property type="entry name" value="REPLICATION PROTEIN A-RELATED"/>
    <property type="match status" value="1"/>
</dbReference>
<evidence type="ECO:0000313" key="9">
    <source>
        <dbReference type="EMBL" id="KAK8870607.1"/>
    </source>
</evidence>
<evidence type="ECO:0000256" key="8">
    <source>
        <dbReference type="ARBA" id="ARBA00030039"/>
    </source>
</evidence>
<keyword evidence="6" id="KW-0238">DNA-binding</keyword>
<comment type="caution">
    <text evidence="9">The sequence shown here is derived from an EMBL/GenBank/DDBJ whole genome shotgun (WGS) entry which is preliminary data.</text>
</comment>
<dbReference type="PANTHER" id="PTHR13989:SF33">
    <property type="entry name" value="CST COMPLEX SUBUNIT STN1"/>
    <property type="match status" value="1"/>
</dbReference>